<organism evidence="8 9">
    <name type="scientific">candidate division WWE3 bacterium GW2011_GWF2_42_42</name>
    <dbReference type="NCBI Taxonomy" id="1619142"/>
    <lineage>
        <taxon>Bacteria</taxon>
        <taxon>Katanobacteria</taxon>
    </lineage>
</organism>
<accession>A0A0G1AE79</accession>
<keyword evidence="2" id="KW-0964">Secreted</keyword>
<evidence type="ECO:0000313" key="9">
    <source>
        <dbReference type="Proteomes" id="UP000034678"/>
    </source>
</evidence>
<sequence length="842" mass="91003">MQQRTITAPGETKTCTITNDDQQAYIIVDKTVTNNNGGSAVADDFDLTVDGNPVLDGIAYAVTPGGYTQGAWGGDCNVNAGVTVALGETKTCTITNDDQAASVQGRKYNDINGNGNFNDNEVNDANRLDGWTINLYDDEWTLLKSMVTGDDSTPAGPVEKGQYKFKGLSAGEYYVCEVPNSSWTQTEPNADTGVLSQILQSYCHGIELSLGQNLIGIQFGNFENKTITGFKFSDLDGDGNRDEGDDPIEGWEITLCKYSANDNDLLRAFTETCLVVDTDTTDANGRYEFTGLGPGTYKITEEQRSYFNVISPANGEYDDVDINSLRESYDFYNQPVLPELTISKTNDSGSPQSPGDSVGFTIVVKALGSSVANVIVTDLLSEGFEYRSGSWGVVSDFNGPVATLEPTYASPGKWFLGDMEEGDTYTLTYIADIQSNVDAGTYKDLAWVKGTDFWEGNVLGQAVTPGVVNTAFVGTAVEVVTPNPDPEAEAEVDEEEITEEVLGTSTIRLPATGSETVILISALLTMILGILMTAVSKKKRSMPIVVAMLFTLVLGAGKVYAETPDLTVRIEDPESAFNEPFKITFVAMDLLGDRDLTAYCEKDGPSDSGWVEYDSMGLSMGGNTGVCDVTSGVLNGTGSYKFRVKVVAEWEDSVDETVYSNEVSTTYDNDGPDKPKYIEVDRKSDCKYEITLKTANDSQTDYVEVYMSDDKEFTANENSRIRTFDMGPDEKKTFTEEVGGEKCAHRQYFAVRAFDSAGNGSDVEAEELVDVNTVTINKEEIIYEASVASTGGSSIGPGTGTGGENAEVVPTEEEIGGPGEEGSVLGEQVQDENTTEKSFLYW</sequence>
<dbReference type="Pfam" id="PF17210">
    <property type="entry name" value="SdrD_B"/>
    <property type="match status" value="1"/>
</dbReference>
<evidence type="ECO:0000259" key="7">
    <source>
        <dbReference type="Pfam" id="PF17210"/>
    </source>
</evidence>
<feature type="transmembrane region" description="Helical" evidence="5">
    <location>
        <begin position="517"/>
        <end position="535"/>
    </location>
</feature>
<evidence type="ECO:0000256" key="3">
    <source>
        <dbReference type="ARBA" id="ARBA00022729"/>
    </source>
</evidence>
<dbReference type="InterPro" id="IPR013783">
    <property type="entry name" value="Ig-like_fold"/>
</dbReference>
<evidence type="ECO:0000256" key="1">
    <source>
        <dbReference type="ARBA" id="ARBA00004613"/>
    </source>
</evidence>
<feature type="domain" description="DUF11" evidence="6">
    <location>
        <begin position="340"/>
        <end position="452"/>
    </location>
</feature>
<proteinExistence type="predicted"/>
<name>A0A0G1AE79_UNCKA</name>
<dbReference type="Pfam" id="PF01345">
    <property type="entry name" value="DUF11"/>
    <property type="match status" value="1"/>
</dbReference>
<comment type="caution">
    <text evidence="8">The sequence shown here is derived from an EMBL/GenBank/DDBJ whole genome shotgun (WGS) entry which is preliminary data.</text>
</comment>
<dbReference type="SUPFAM" id="SSF117074">
    <property type="entry name" value="Hypothetical protein PA1324"/>
    <property type="match status" value="2"/>
</dbReference>
<keyword evidence="5" id="KW-0812">Transmembrane</keyword>
<evidence type="ECO:0000259" key="6">
    <source>
        <dbReference type="Pfam" id="PF01345"/>
    </source>
</evidence>
<dbReference type="InterPro" id="IPR033764">
    <property type="entry name" value="Sdr_B"/>
</dbReference>
<dbReference type="InterPro" id="IPR001434">
    <property type="entry name" value="OmcB-like_DUF11"/>
</dbReference>
<dbReference type="GO" id="GO:0005576">
    <property type="term" value="C:extracellular region"/>
    <property type="evidence" value="ECO:0007669"/>
    <property type="project" value="UniProtKB-SubCell"/>
</dbReference>
<comment type="subcellular location">
    <subcellularLocation>
        <location evidence="1">Secreted</location>
    </subcellularLocation>
</comment>
<protein>
    <submittedName>
        <fullName evidence="8">Cna B domain protein</fullName>
    </submittedName>
</protein>
<feature type="compositionally biased region" description="Gly residues" evidence="4">
    <location>
        <begin position="793"/>
        <end position="803"/>
    </location>
</feature>
<keyword evidence="3" id="KW-0732">Signal</keyword>
<feature type="region of interest" description="Disordered" evidence="4">
    <location>
        <begin position="790"/>
        <end position="842"/>
    </location>
</feature>
<keyword evidence="5" id="KW-0472">Membrane</keyword>
<dbReference type="AlphaFoldDB" id="A0A0G1AE79"/>
<feature type="domain" description="SD-repeat containing protein B" evidence="7">
    <location>
        <begin position="229"/>
        <end position="324"/>
    </location>
</feature>
<keyword evidence="5" id="KW-1133">Transmembrane helix</keyword>
<feature type="transmembrane region" description="Helical" evidence="5">
    <location>
        <begin position="542"/>
        <end position="561"/>
    </location>
</feature>
<evidence type="ECO:0000256" key="4">
    <source>
        <dbReference type="SAM" id="MobiDB-lite"/>
    </source>
</evidence>
<dbReference type="Proteomes" id="UP000034678">
    <property type="component" value="Unassembled WGS sequence"/>
</dbReference>
<reference evidence="8 9" key="1">
    <citation type="journal article" date="2015" name="Nature">
        <title>rRNA introns, odd ribosomes, and small enigmatic genomes across a large radiation of phyla.</title>
        <authorList>
            <person name="Brown C.T."/>
            <person name="Hug L.A."/>
            <person name="Thomas B.C."/>
            <person name="Sharon I."/>
            <person name="Castelle C.J."/>
            <person name="Singh A."/>
            <person name="Wilkins M.J."/>
            <person name="Williams K.H."/>
            <person name="Banfield J.F."/>
        </authorList>
    </citation>
    <scope>NUCLEOTIDE SEQUENCE [LARGE SCALE GENOMIC DNA]</scope>
</reference>
<evidence type="ECO:0000256" key="5">
    <source>
        <dbReference type="SAM" id="Phobius"/>
    </source>
</evidence>
<gene>
    <name evidence="8" type="ORF">UV26_C0024G0003</name>
</gene>
<evidence type="ECO:0000313" key="8">
    <source>
        <dbReference type="EMBL" id="KKS59377.1"/>
    </source>
</evidence>
<dbReference type="EMBL" id="LCDU01000024">
    <property type="protein sequence ID" value="KKS59377.1"/>
    <property type="molecule type" value="Genomic_DNA"/>
</dbReference>
<evidence type="ECO:0000256" key="2">
    <source>
        <dbReference type="ARBA" id="ARBA00022525"/>
    </source>
</evidence>
<dbReference type="STRING" id="1619142.UV26_C0024G0003"/>
<dbReference type="Gene3D" id="2.60.40.10">
    <property type="entry name" value="Immunoglobulins"/>
    <property type="match status" value="2"/>
</dbReference>